<sequence length="274" mass="31141">MTRIDPYSASLREEQKAILNGLLGLIYDNYDTTKRIENTVNSIYRIVIALLVIVVLLVVGIILFVCILGCRKYQAERIGRFGLEDRNENGNRLGGLLSAARLFHENSLFLKRSSSVDMGIAQWRDSCGDRPHTHQPEPHDGKEYLLSATKEKRSRLRRLRIRGHPHRCVSPKVTGTSMRTQTWTAMLLLRGLRACAEPASKPRTTNLDRISKTKELLERGRGLRLDPNASHIERLVANISCRKALQEDLLKYGQKKIPEAPQRRTSLKQGSPRI</sequence>
<protein>
    <submittedName>
        <fullName evidence="2">Uncharacterized protein</fullName>
    </submittedName>
</protein>
<reference evidence="2 3" key="1">
    <citation type="submission" date="2023-08" db="EMBL/GenBank/DDBJ databases">
        <title>A Necator americanus chromosomal reference genome.</title>
        <authorList>
            <person name="Ilik V."/>
            <person name="Petrzelkova K.J."/>
            <person name="Pardy F."/>
            <person name="Fuh T."/>
            <person name="Niatou-Singa F.S."/>
            <person name="Gouil Q."/>
            <person name="Baker L."/>
            <person name="Ritchie M.E."/>
            <person name="Jex A.R."/>
            <person name="Gazzola D."/>
            <person name="Li H."/>
            <person name="Toshio Fujiwara R."/>
            <person name="Zhan B."/>
            <person name="Aroian R.V."/>
            <person name="Pafco B."/>
            <person name="Schwarz E.M."/>
        </authorList>
    </citation>
    <scope>NUCLEOTIDE SEQUENCE [LARGE SCALE GENOMIC DNA]</scope>
    <source>
        <strain evidence="2 3">Aroian</strain>
        <tissue evidence="2">Whole animal</tissue>
    </source>
</reference>
<dbReference type="Proteomes" id="UP001303046">
    <property type="component" value="Unassembled WGS sequence"/>
</dbReference>
<evidence type="ECO:0000256" key="1">
    <source>
        <dbReference type="SAM" id="Phobius"/>
    </source>
</evidence>
<feature type="transmembrane region" description="Helical" evidence="1">
    <location>
        <begin position="43"/>
        <end position="70"/>
    </location>
</feature>
<name>A0ABR1CRF5_NECAM</name>
<keyword evidence="1" id="KW-1133">Transmembrane helix</keyword>
<dbReference type="EMBL" id="JAVFWL010000003">
    <property type="protein sequence ID" value="KAK6740931.1"/>
    <property type="molecule type" value="Genomic_DNA"/>
</dbReference>
<evidence type="ECO:0000313" key="2">
    <source>
        <dbReference type="EMBL" id="KAK6740931.1"/>
    </source>
</evidence>
<organism evidence="2 3">
    <name type="scientific">Necator americanus</name>
    <name type="common">Human hookworm</name>
    <dbReference type="NCBI Taxonomy" id="51031"/>
    <lineage>
        <taxon>Eukaryota</taxon>
        <taxon>Metazoa</taxon>
        <taxon>Ecdysozoa</taxon>
        <taxon>Nematoda</taxon>
        <taxon>Chromadorea</taxon>
        <taxon>Rhabditida</taxon>
        <taxon>Rhabditina</taxon>
        <taxon>Rhabditomorpha</taxon>
        <taxon>Strongyloidea</taxon>
        <taxon>Ancylostomatidae</taxon>
        <taxon>Bunostominae</taxon>
        <taxon>Necator</taxon>
    </lineage>
</organism>
<evidence type="ECO:0000313" key="3">
    <source>
        <dbReference type="Proteomes" id="UP001303046"/>
    </source>
</evidence>
<keyword evidence="3" id="KW-1185">Reference proteome</keyword>
<comment type="caution">
    <text evidence="2">The sequence shown here is derived from an EMBL/GenBank/DDBJ whole genome shotgun (WGS) entry which is preliminary data.</text>
</comment>
<gene>
    <name evidence="2" type="primary">Necator_chrIII.g9795</name>
    <name evidence="2" type="ORF">RB195_009030</name>
</gene>
<keyword evidence="1" id="KW-0472">Membrane</keyword>
<keyword evidence="1" id="KW-0812">Transmembrane</keyword>
<proteinExistence type="predicted"/>
<accession>A0ABR1CRF5</accession>